<keyword evidence="3" id="KW-1185">Reference proteome</keyword>
<dbReference type="AlphaFoldDB" id="A0A2N5XK29"/>
<evidence type="ECO:0000313" key="3">
    <source>
        <dbReference type="Proteomes" id="UP000234881"/>
    </source>
</evidence>
<proteinExistence type="predicted"/>
<dbReference type="PIRSF" id="PIRSF000887">
    <property type="entry name" value="Pesterase_MJ0037"/>
    <property type="match status" value="1"/>
</dbReference>
<dbReference type="Proteomes" id="UP000234881">
    <property type="component" value="Unassembled WGS sequence"/>
</dbReference>
<dbReference type="InterPro" id="IPR004843">
    <property type="entry name" value="Calcineurin-like_PHP"/>
</dbReference>
<dbReference type="OrthoDB" id="9795838at2"/>
<protein>
    <recommendedName>
        <fullName evidence="1">Calcineurin-like phosphoesterase domain-containing protein</fullName>
    </recommendedName>
</protein>
<gene>
    <name evidence="2" type="ORF">C0081_21395</name>
</gene>
<organism evidence="2 3">
    <name type="scientific">Cohaesibacter celericrescens</name>
    <dbReference type="NCBI Taxonomy" id="2067669"/>
    <lineage>
        <taxon>Bacteria</taxon>
        <taxon>Pseudomonadati</taxon>
        <taxon>Pseudomonadota</taxon>
        <taxon>Alphaproteobacteria</taxon>
        <taxon>Hyphomicrobiales</taxon>
        <taxon>Cohaesibacteraceae</taxon>
    </lineage>
</organism>
<dbReference type="InterPro" id="IPR026336">
    <property type="entry name" value="PdeM-like"/>
</dbReference>
<dbReference type="GO" id="GO:0016787">
    <property type="term" value="F:hydrolase activity"/>
    <property type="evidence" value="ECO:0007669"/>
    <property type="project" value="InterPro"/>
</dbReference>
<sequence>MHANYDRTEGSQVSDTASEFEMRDKVSFELAGEAFTALLSGALYWPRQNALLLADLHLEKGSAFAQRGQFLPPYDSLQTLNQLAKDITRYEPEQVICLGDSFHDIGGPDRLPSACREILTTMMLGRRWYWISGNHDPQAPASLGGEAQTVICLDGIGLTHEPGSLLSAIQDGEPEVKAEIAGHLHPVAKISNRQRGRSLRRRAFVVTQQRVILPAYGSYTGGLDVQHVAFQPFLTRETRLIVIGRQTLSLLNLSVHS</sequence>
<comment type="caution">
    <text evidence="2">The sequence shown here is derived from an EMBL/GenBank/DDBJ whole genome shotgun (WGS) entry which is preliminary data.</text>
</comment>
<evidence type="ECO:0000313" key="2">
    <source>
        <dbReference type="EMBL" id="PLW74873.1"/>
    </source>
</evidence>
<dbReference type="Pfam" id="PF00149">
    <property type="entry name" value="Metallophos"/>
    <property type="match status" value="1"/>
</dbReference>
<feature type="domain" description="Calcineurin-like phosphoesterase" evidence="1">
    <location>
        <begin position="51"/>
        <end position="136"/>
    </location>
</feature>
<dbReference type="PANTHER" id="PTHR39323">
    <property type="entry name" value="BLR1149 PROTEIN"/>
    <property type="match status" value="1"/>
</dbReference>
<dbReference type="SUPFAM" id="SSF56300">
    <property type="entry name" value="Metallo-dependent phosphatases"/>
    <property type="match status" value="1"/>
</dbReference>
<dbReference type="Gene3D" id="3.60.21.10">
    <property type="match status" value="1"/>
</dbReference>
<dbReference type="RefSeq" id="WP_101535772.1">
    <property type="nucleotide sequence ID" value="NZ_PKUQ01000055.1"/>
</dbReference>
<dbReference type="PANTHER" id="PTHR39323:SF1">
    <property type="entry name" value="BLR1149 PROTEIN"/>
    <property type="match status" value="1"/>
</dbReference>
<name>A0A2N5XK29_9HYPH</name>
<dbReference type="EMBL" id="PKUQ01000055">
    <property type="protein sequence ID" value="PLW74873.1"/>
    <property type="molecule type" value="Genomic_DNA"/>
</dbReference>
<dbReference type="InterPro" id="IPR024173">
    <property type="entry name" value="Pesterase_MJ0037-like"/>
</dbReference>
<reference evidence="2 3" key="1">
    <citation type="submission" date="2018-01" db="EMBL/GenBank/DDBJ databases">
        <title>The draft genome sequence of Cohaesibacter sp. H1304.</title>
        <authorList>
            <person name="Wang N.-N."/>
            <person name="Du Z.-J."/>
        </authorList>
    </citation>
    <scope>NUCLEOTIDE SEQUENCE [LARGE SCALE GENOMIC DNA]</scope>
    <source>
        <strain evidence="2 3">H1304</strain>
    </source>
</reference>
<dbReference type="InterPro" id="IPR029052">
    <property type="entry name" value="Metallo-depent_PP-like"/>
</dbReference>
<dbReference type="NCBIfam" id="TIGR04123">
    <property type="entry name" value="P_estr_lig_assc"/>
    <property type="match status" value="1"/>
</dbReference>
<evidence type="ECO:0000259" key="1">
    <source>
        <dbReference type="Pfam" id="PF00149"/>
    </source>
</evidence>
<accession>A0A2N5XK29</accession>